<reference evidence="1 2" key="1">
    <citation type="submission" date="2019-08" db="EMBL/GenBank/DDBJ databases">
        <title>Deep-cultivation of Planctomycetes and their phenomic and genomic characterization uncovers novel biology.</title>
        <authorList>
            <person name="Wiegand S."/>
            <person name="Jogler M."/>
            <person name="Boedeker C."/>
            <person name="Pinto D."/>
            <person name="Vollmers J."/>
            <person name="Rivas-Marin E."/>
            <person name="Kohn T."/>
            <person name="Peeters S.H."/>
            <person name="Heuer A."/>
            <person name="Rast P."/>
            <person name="Oberbeckmann S."/>
            <person name="Bunk B."/>
            <person name="Jeske O."/>
            <person name="Meyerdierks A."/>
            <person name="Storesund J.E."/>
            <person name="Kallscheuer N."/>
            <person name="Luecker S."/>
            <person name="Lage O.M."/>
            <person name="Pohl T."/>
            <person name="Merkel B.J."/>
            <person name="Hornburger P."/>
            <person name="Mueller R.-W."/>
            <person name="Bruemmer F."/>
            <person name="Labrenz M."/>
            <person name="Spormann A.M."/>
            <person name="Op den Camp H."/>
            <person name="Overmann J."/>
            <person name="Amann R."/>
            <person name="Jetten M.S.M."/>
            <person name="Mascher T."/>
            <person name="Medema M.H."/>
            <person name="Devos D.P."/>
            <person name="Kaster A.-K."/>
            <person name="Ovreas L."/>
            <person name="Rohde M."/>
            <person name="Galperin M.Y."/>
            <person name="Jogler C."/>
        </authorList>
    </citation>
    <scope>NUCLEOTIDE SEQUENCE [LARGE SCALE GENOMIC DNA]</scope>
    <source>
        <strain evidence="1 2">UC8</strain>
    </source>
</reference>
<sequence length="468" mass="51254">MLDFTRREFFCGLGATLGSVALTDLLAAESAAPASAAAGPMAPKPPMLPAKAKNVIMLFMEGGPGHMDTFDPKPELSKLHKQESKLTGGQEKGFKFFVGSPFGFNKVGQSGIDMCDQWVHLADPYVADELCNYRGCQAESLNHPEALFHMNTGSRLGGDPALGAWTTYGLGSENQNLPGYVVMTELALPQGGAGNWSNGFLPPHYQGTRLRPEGSPLLDLASQSFKTREHQRRALDELARLNRSHLESLGAEDQRLTARMESYELAYRMQTEVPDLIDLSKESQQTQQMYGLDDAETSTFGRQCLMARRMVESGVRFVQIFSGGWDSHDYLERGHTARIKSVDKPMAALIRDLKQRGMLEDTLVIWTGEFGRTPDNNKRGGVYSLGRGHNNQAMTILMAGGGVKPGAVVGATDELGSSAVECVHPIRDLHVTLLHLLGLDDNKLTYFHGGRYKQLSQFGGEVIHELIA</sequence>
<dbReference type="PROSITE" id="PS51318">
    <property type="entry name" value="TAT"/>
    <property type="match status" value="1"/>
</dbReference>
<dbReference type="InterPro" id="IPR006311">
    <property type="entry name" value="TAT_signal"/>
</dbReference>
<dbReference type="SUPFAM" id="SSF53649">
    <property type="entry name" value="Alkaline phosphatase-like"/>
    <property type="match status" value="1"/>
</dbReference>
<accession>A0A5B9QL87</accession>
<proteinExistence type="predicted"/>
<dbReference type="Gene3D" id="3.40.720.10">
    <property type="entry name" value="Alkaline Phosphatase, subunit A"/>
    <property type="match status" value="1"/>
</dbReference>
<organism evidence="1 2">
    <name type="scientific">Roseimaritima ulvae</name>
    <dbReference type="NCBI Taxonomy" id="980254"/>
    <lineage>
        <taxon>Bacteria</taxon>
        <taxon>Pseudomonadati</taxon>
        <taxon>Planctomycetota</taxon>
        <taxon>Planctomycetia</taxon>
        <taxon>Pirellulales</taxon>
        <taxon>Pirellulaceae</taxon>
        <taxon>Roseimaritima</taxon>
    </lineage>
</organism>
<name>A0A5B9QL87_9BACT</name>
<dbReference type="KEGG" id="rul:UC8_18360"/>
<dbReference type="PANTHER" id="PTHR43737">
    <property type="entry name" value="BLL7424 PROTEIN"/>
    <property type="match status" value="1"/>
</dbReference>
<evidence type="ECO:0000313" key="1">
    <source>
        <dbReference type="EMBL" id="QEG39837.1"/>
    </source>
</evidence>
<protein>
    <recommendedName>
        <fullName evidence="3">Sulfatase</fullName>
    </recommendedName>
</protein>
<evidence type="ECO:0000313" key="2">
    <source>
        <dbReference type="Proteomes" id="UP000325286"/>
    </source>
</evidence>
<gene>
    <name evidence="1" type="ORF">UC8_18360</name>
</gene>
<dbReference type="AlphaFoldDB" id="A0A5B9QL87"/>
<keyword evidence="2" id="KW-1185">Reference proteome</keyword>
<evidence type="ECO:0008006" key="3">
    <source>
        <dbReference type="Google" id="ProtNLM"/>
    </source>
</evidence>
<dbReference type="OrthoDB" id="127333at2"/>
<dbReference type="InterPro" id="IPR017850">
    <property type="entry name" value="Alkaline_phosphatase_core_sf"/>
</dbReference>
<dbReference type="Pfam" id="PF07394">
    <property type="entry name" value="DUF1501"/>
    <property type="match status" value="1"/>
</dbReference>
<dbReference type="PANTHER" id="PTHR43737:SF1">
    <property type="entry name" value="DUF1501 DOMAIN-CONTAINING PROTEIN"/>
    <property type="match status" value="1"/>
</dbReference>
<dbReference type="RefSeq" id="WP_068134167.1">
    <property type="nucleotide sequence ID" value="NZ_CP042914.1"/>
</dbReference>
<dbReference type="EMBL" id="CP042914">
    <property type="protein sequence ID" value="QEG39837.1"/>
    <property type="molecule type" value="Genomic_DNA"/>
</dbReference>
<dbReference type="Proteomes" id="UP000325286">
    <property type="component" value="Chromosome"/>
</dbReference>
<dbReference type="InterPro" id="IPR010869">
    <property type="entry name" value="DUF1501"/>
</dbReference>